<organism evidence="1">
    <name type="scientific">hydrothermal vent metagenome</name>
    <dbReference type="NCBI Taxonomy" id="652676"/>
    <lineage>
        <taxon>unclassified sequences</taxon>
        <taxon>metagenomes</taxon>
        <taxon>ecological metagenomes</taxon>
    </lineage>
</organism>
<dbReference type="EMBL" id="UOEE01000312">
    <property type="protein sequence ID" value="VAW01151.1"/>
    <property type="molecule type" value="Genomic_DNA"/>
</dbReference>
<dbReference type="InterPro" id="IPR019285">
    <property type="entry name" value="DUF2336"/>
</dbReference>
<name>A0A3B0S4Y2_9ZZZZ</name>
<protein>
    <recommendedName>
        <fullName evidence="2">DUF2336 domain-containing protein</fullName>
    </recommendedName>
</protein>
<reference evidence="1" key="1">
    <citation type="submission" date="2018-06" db="EMBL/GenBank/DDBJ databases">
        <authorList>
            <person name="Zhirakovskaya E."/>
        </authorList>
    </citation>
    <scope>NUCLEOTIDE SEQUENCE</scope>
</reference>
<evidence type="ECO:0000313" key="1">
    <source>
        <dbReference type="EMBL" id="VAW01151.1"/>
    </source>
</evidence>
<evidence type="ECO:0008006" key="2">
    <source>
        <dbReference type="Google" id="ProtNLM"/>
    </source>
</evidence>
<dbReference type="PIRSF" id="PIRSF035865">
    <property type="entry name" value="UCP035865"/>
    <property type="match status" value="1"/>
</dbReference>
<sequence>MSVAVMRSKLTDTDIRRLVKGADDDDRAIAAHKLCRTIDRAPLSRVERQSAEAIMQIMADDSAELVRRALAVTLQNSPHLPRDLAKKLAEDVESIAIPILASSPVLTDDDLIDVVRSGAATRQMAIAGRKAVSEDVVQVIVAEGREPAVSVVAANNGAEFDDQSYETTLRRFGENAKITDGLISRSILPIHVAEKLVSLVSDEALHRLSKRHELPPQLAVELAEGARERATIDLVDQAGKAADMQRFVQQLHLNGRLTPSLVVRGLCMGHVRFVEWSLAELAGVPHARTWLMVHDAGLLGLRAIFERAGLPQRLYPVFRAGVDMVHEMDYDDGHLDRERFSRRMIERVLTKFQGLPKEELDYLLDRLDGLSASTREMLSNAA</sequence>
<dbReference type="InterPro" id="IPR014598">
    <property type="entry name" value="UCP035865"/>
</dbReference>
<accession>A0A3B0S4Y2</accession>
<dbReference type="AlphaFoldDB" id="A0A3B0S4Y2"/>
<dbReference type="Pfam" id="PF10098">
    <property type="entry name" value="DUF2336"/>
    <property type="match status" value="1"/>
</dbReference>
<proteinExistence type="predicted"/>
<gene>
    <name evidence="1" type="ORF">MNBD_ALPHA06-1112</name>
</gene>